<keyword evidence="2" id="KW-1185">Reference proteome</keyword>
<gene>
    <name evidence="1" type="ORF">LMG27177_02274</name>
</gene>
<dbReference type="EMBL" id="CADIKI010000005">
    <property type="protein sequence ID" value="CAB3787713.1"/>
    <property type="molecule type" value="Genomic_DNA"/>
</dbReference>
<organism evidence="1 2">
    <name type="scientific">Paraburkholderia fynbosensis</name>
    <dbReference type="NCBI Taxonomy" id="1200993"/>
    <lineage>
        <taxon>Bacteria</taxon>
        <taxon>Pseudomonadati</taxon>
        <taxon>Pseudomonadota</taxon>
        <taxon>Betaproteobacteria</taxon>
        <taxon>Burkholderiales</taxon>
        <taxon>Burkholderiaceae</taxon>
        <taxon>Paraburkholderia</taxon>
    </lineage>
</organism>
<dbReference type="AlphaFoldDB" id="A0A6J5FVS9"/>
<evidence type="ECO:0000313" key="2">
    <source>
        <dbReference type="Proteomes" id="UP000494252"/>
    </source>
</evidence>
<sequence length="83" mass="8828">MSGNRKSVEACRCLRYAGTPSLGNVSHFIVLSIRSRDESIALATTIAGYSLPVLRTIKESGDRKYESSLIEGIGGEAPTAGQI</sequence>
<name>A0A6J5FVS9_9BURK</name>
<dbReference type="Proteomes" id="UP000494252">
    <property type="component" value="Unassembled WGS sequence"/>
</dbReference>
<proteinExistence type="predicted"/>
<reference evidence="1 2" key="1">
    <citation type="submission" date="2020-04" db="EMBL/GenBank/DDBJ databases">
        <authorList>
            <person name="De Canck E."/>
        </authorList>
    </citation>
    <scope>NUCLEOTIDE SEQUENCE [LARGE SCALE GENOMIC DNA]</scope>
    <source>
        <strain evidence="1 2">LMG 27177</strain>
    </source>
</reference>
<accession>A0A6J5FVS9</accession>
<protein>
    <submittedName>
        <fullName evidence="1">Uncharacterized protein</fullName>
    </submittedName>
</protein>
<evidence type="ECO:0000313" key="1">
    <source>
        <dbReference type="EMBL" id="CAB3787713.1"/>
    </source>
</evidence>